<dbReference type="PANTHER" id="PTHR21524:SF5">
    <property type="entry name" value="SPECTRIN REPEAT CONTAINING NUCLEAR ENVELOPE PROTEIN 2"/>
    <property type="match status" value="1"/>
</dbReference>
<keyword evidence="8" id="KW-0175">Coiled coil</keyword>
<evidence type="ECO:0000313" key="12">
    <source>
        <dbReference type="Proteomes" id="UP001458880"/>
    </source>
</evidence>
<feature type="region of interest" description="Disordered" evidence="9">
    <location>
        <begin position="102"/>
        <end position="123"/>
    </location>
</feature>
<evidence type="ECO:0000256" key="9">
    <source>
        <dbReference type="SAM" id="MobiDB-lite"/>
    </source>
</evidence>
<evidence type="ECO:0000256" key="8">
    <source>
        <dbReference type="SAM" id="Coils"/>
    </source>
</evidence>
<reference evidence="11 12" key="1">
    <citation type="journal article" date="2024" name="BMC Genomics">
        <title>De novo assembly and annotation of Popillia japonica's genome with initial clues to its potential as an invasive pest.</title>
        <authorList>
            <person name="Cucini C."/>
            <person name="Boschi S."/>
            <person name="Funari R."/>
            <person name="Cardaioli E."/>
            <person name="Iannotti N."/>
            <person name="Marturano G."/>
            <person name="Paoli F."/>
            <person name="Bruttini M."/>
            <person name="Carapelli A."/>
            <person name="Frati F."/>
            <person name="Nardi F."/>
        </authorList>
    </citation>
    <scope>NUCLEOTIDE SEQUENCE [LARGE SCALE GENOMIC DNA]</scope>
    <source>
        <strain evidence="11">DMR45628</strain>
    </source>
</reference>
<evidence type="ECO:0000313" key="11">
    <source>
        <dbReference type="EMBL" id="KAK9758434.1"/>
    </source>
</evidence>
<keyword evidence="4" id="KW-1133">Transmembrane helix</keyword>
<comment type="similarity">
    <text evidence="2">Belongs to the nesprin family.</text>
</comment>
<evidence type="ECO:0000256" key="2">
    <source>
        <dbReference type="ARBA" id="ARBA00008619"/>
    </source>
</evidence>
<dbReference type="PROSITE" id="PS51049">
    <property type="entry name" value="KASH"/>
    <property type="match status" value="1"/>
</dbReference>
<name>A0AAW1NC40_POPJA</name>
<evidence type="ECO:0000256" key="3">
    <source>
        <dbReference type="ARBA" id="ARBA00022692"/>
    </source>
</evidence>
<keyword evidence="6" id="KW-0539">Nucleus</keyword>
<feature type="topological domain" description="Perinuclear space" evidence="7">
    <location>
        <begin position="848"/>
        <end position="873"/>
    </location>
</feature>
<feature type="compositionally biased region" description="Acidic residues" evidence="9">
    <location>
        <begin position="106"/>
        <end position="117"/>
    </location>
</feature>
<evidence type="ECO:0000256" key="7">
    <source>
        <dbReference type="PROSITE-ProRule" id="PRU00385"/>
    </source>
</evidence>
<proteinExistence type="inferred from homology"/>
<dbReference type="GO" id="GO:0031965">
    <property type="term" value="C:nuclear membrane"/>
    <property type="evidence" value="ECO:0007669"/>
    <property type="project" value="UniProtKB-SubCell"/>
</dbReference>
<keyword evidence="3 7" id="KW-0812">Transmembrane</keyword>
<dbReference type="GO" id="GO:0048471">
    <property type="term" value="C:perinuclear region of cytoplasm"/>
    <property type="evidence" value="ECO:0007669"/>
    <property type="project" value="TreeGrafter"/>
</dbReference>
<sequence length="873" mass="99480">MIVKIYCSYYVRNIRGERLSDGHSTFDNKTDVRMEQQKENGNQECCDETSEEEWTYTTSDNVHWLVQNAEELVRDSPIKRSTSIQAPLNKISRVKEWLNMKRPDDSCDASGEDDEQESQTSEEFNESIITYRQVQSCESQNTSIIDLLVEQTPPKIIKRGKLNSETRPWSVSCISQLASTTSPNRFNNPPKIFSTSESALYSLSKDFNEFSNGCGGLGNNSTSSTVEESSAALVLEEKCSPTRRKRFKLKKKCDYNKINHGGLYHSTTLVKSGSFSGHPCVTSNNERHSHSHSVSDPSALYLCHFVHDSNDTTSGTESDDERKMRRIPNLKSRTRSSYLLSDIRSGSPVKNSILAAEEQSSSMSEQAWDGFQEDKYLSEPYSEAHDSDAARKLLEFGEDYGNYLGGNQSDWSNQSTTFGFSPSLPRKCIKSTVNVADSEDSESQDIKYLLKEYSDQLVYTGRIYKSQLEIGLSDYLVTKDKDVLETCNQYINSLNKTTSLLDNSSKRSEQVTDLITNWCLLRDRAIKMQEYFDIQKDVLLLKDRLCDIKSKISSNTLIFNSVDDLSSDFDFYTSELTNLQEQKRKLLAFNVTVHRFITTNKEYNSSFLRLDVPDLYRLWYDVHCSANDKIDQLNNLKQAWQMLESRLKQLRNDLREDKLTLDVLEDALLNNGGTTTLTNHILSSLKDIEKLLSETQIQGYNIPELFLEGSCSDSGISDEGSEHEFGEREHRLTAIRRLVRQLETLMNPECAARIQMNEEINAAEEELRNLQKRCRGIMVLHSASSPDAAFLHNRHRLLLPSSDHHGEFGILSSACKTSSWFNRVKRLSLPLQFALMTLLCVAYFLEPQCCNNMNTFSISLTPHLNYIRGPPPI</sequence>
<dbReference type="GO" id="GO:0007097">
    <property type="term" value="P:nuclear migration"/>
    <property type="evidence" value="ECO:0007669"/>
    <property type="project" value="TreeGrafter"/>
</dbReference>
<dbReference type="Proteomes" id="UP001458880">
    <property type="component" value="Unassembled WGS sequence"/>
</dbReference>
<gene>
    <name evidence="11" type="ORF">QE152_g538</name>
</gene>
<organism evidence="11 12">
    <name type="scientific">Popillia japonica</name>
    <name type="common">Japanese beetle</name>
    <dbReference type="NCBI Taxonomy" id="7064"/>
    <lineage>
        <taxon>Eukaryota</taxon>
        <taxon>Metazoa</taxon>
        <taxon>Ecdysozoa</taxon>
        <taxon>Arthropoda</taxon>
        <taxon>Hexapoda</taxon>
        <taxon>Insecta</taxon>
        <taxon>Pterygota</taxon>
        <taxon>Neoptera</taxon>
        <taxon>Endopterygota</taxon>
        <taxon>Coleoptera</taxon>
        <taxon>Polyphaga</taxon>
        <taxon>Scarabaeiformia</taxon>
        <taxon>Scarabaeidae</taxon>
        <taxon>Rutelinae</taxon>
        <taxon>Popillia</taxon>
    </lineage>
</organism>
<keyword evidence="5 7" id="KW-0472">Membrane</keyword>
<dbReference type="Pfam" id="PF10541">
    <property type="entry name" value="KASH"/>
    <property type="match status" value="1"/>
</dbReference>
<evidence type="ECO:0000256" key="6">
    <source>
        <dbReference type="ARBA" id="ARBA00023242"/>
    </source>
</evidence>
<dbReference type="GO" id="GO:0007010">
    <property type="term" value="P:cytoskeleton organization"/>
    <property type="evidence" value="ECO:0007669"/>
    <property type="project" value="TreeGrafter"/>
</dbReference>
<dbReference type="PANTHER" id="PTHR21524">
    <property type="entry name" value="SPECTRIN REPEAT CONTAINING NUCLEAR ENVELOPE PROTEIN 2"/>
    <property type="match status" value="1"/>
</dbReference>
<protein>
    <submittedName>
        <fullName evidence="11">Nuclear envelope localization domain</fullName>
    </submittedName>
</protein>
<evidence type="ECO:0000259" key="10">
    <source>
        <dbReference type="PROSITE" id="PS51049"/>
    </source>
</evidence>
<feature type="domain" description="KASH" evidence="10">
    <location>
        <begin position="818"/>
        <end position="873"/>
    </location>
</feature>
<comment type="caution">
    <text evidence="11">The sequence shown here is derived from an EMBL/GenBank/DDBJ whole genome shotgun (WGS) entry which is preliminary data.</text>
</comment>
<comment type="subcellular location">
    <subcellularLocation>
        <location evidence="1">Nucleus membrane</location>
    </subcellularLocation>
</comment>
<dbReference type="InterPro" id="IPR012315">
    <property type="entry name" value="KASH"/>
</dbReference>
<dbReference type="GO" id="GO:0006997">
    <property type="term" value="P:nucleus organization"/>
    <property type="evidence" value="ECO:0007669"/>
    <property type="project" value="TreeGrafter"/>
</dbReference>
<dbReference type="EMBL" id="JASPKY010000003">
    <property type="protein sequence ID" value="KAK9758434.1"/>
    <property type="molecule type" value="Genomic_DNA"/>
</dbReference>
<evidence type="ECO:0000256" key="1">
    <source>
        <dbReference type="ARBA" id="ARBA00004126"/>
    </source>
</evidence>
<feature type="coiled-coil region" evidence="8">
    <location>
        <begin position="753"/>
        <end position="780"/>
    </location>
</feature>
<dbReference type="AlphaFoldDB" id="A0AAW1NC40"/>
<accession>A0AAW1NC40</accession>
<feature type="coiled-coil region" evidence="8">
    <location>
        <begin position="633"/>
        <end position="667"/>
    </location>
</feature>
<dbReference type="SMART" id="SM01249">
    <property type="entry name" value="KASH"/>
    <property type="match status" value="1"/>
</dbReference>
<feature type="topological domain" description="Cytoplasmic" evidence="7">
    <location>
        <begin position="1"/>
        <end position="826"/>
    </location>
</feature>
<keyword evidence="12" id="KW-1185">Reference proteome</keyword>
<dbReference type="GO" id="GO:0019894">
    <property type="term" value="F:kinesin binding"/>
    <property type="evidence" value="ECO:0007669"/>
    <property type="project" value="TreeGrafter"/>
</dbReference>
<evidence type="ECO:0000256" key="4">
    <source>
        <dbReference type="ARBA" id="ARBA00022989"/>
    </source>
</evidence>
<evidence type="ECO:0000256" key="5">
    <source>
        <dbReference type="ARBA" id="ARBA00023136"/>
    </source>
</evidence>